<evidence type="ECO:0000256" key="11">
    <source>
        <dbReference type="SAM" id="SignalP"/>
    </source>
</evidence>
<reference evidence="12" key="1">
    <citation type="submission" date="2025-08" db="UniProtKB">
        <authorList>
            <consortium name="Ensembl"/>
        </authorList>
    </citation>
    <scope>IDENTIFICATION</scope>
</reference>
<dbReference type="InterPro" id="IPR036116">
    <property type="entry name" value="FN3_sf"/>
</dbReference>
<feature type="compositionally biased region" description="Basic and acidic residues" evidence="10">
    <location>
        <begin position="487"/>
        <end position="501"/>
    </location>
</feature>
<evidence type="ECO:0000256" key="1">
    <source>
        <dbReference type="ARBA" id="ARBA00004479"/>
    </source>
</evidence>
<evidence type="ECO:0000256" key="4">
    <source>
        <dbReference type="ARBA" id="ARBA00022729"/>
    </source>
</evidence>
<feature type="compositionally biased region" description="Basic and acidic residues" evidence="10">
    <location>
        <begin position="460"/>
        <end position="477"/>
    </location>
</feature>
<dbReference type="Ensembl" id="ENSMMOT00000006607.1">
    <property type="protein sequence ID" value="ENSMMOP00000006488.1"/>
    <property type="gene ID" value="ENSMMOG00000005075.1"/>
</dbReference>
<evidence type="ECO:0000256" key="2">
    <source>
        <dbReference type="ARBA" id="ARBA00008921"/>
    </source>
</evidence>
<keyword evidence="7" id="KW-0472">Membrane</keyword>
<feature type="region of interest" description="Disordered" evidence="10">
    <location>
        <begin position="460"/>
        <end position="526"/>
    </location>
</feature>
<evidence type="ECO:0000313" key="12">
    <source>
        <dbReference type="Ensembl" id="ENSMMOP00000006488.1"/>
    </source>
</evidence>
<dbReference type="OMA" id="VAWICIP"/>
<reference evidence="12" key="2">
    <citation type="submission" date="2025-09" db="UniProtKB">
        <authorList>
            <consortium name="Ensembl"/>
        </authorList>
    </citation>
    <scope>IDENTIFICATION</scope>
</reference>
<dbReference type="SUPFAM" id="SSF49265">
    <property type="entry name" value="Fibronectin type III"/>
    <property type="match status" value="2"/>
</dbReference>
<dbReference type="InterPro" id="IPR013783">
    <property type="entry name" value="Ig-like_fold"/>
</dbReference>
<evidence type="ECO:0000313" key="13">
    <source>
        <dbReference type="Proteomes" id="UP000261620"/>
    </source>
</evidence>
<sequence>MFFLLLVPLGPPAPPSPPECSIPCDEISCSVDIYCTWDPKQEPQIPTKFILHWDSKKSGSTNIIHREHFRSHDKLHVWVQATNQYGSAKSQEAVFNTADIFKPLPPEVTSIHHGTLEIHWNSSCDQLKQFEGHCNVRYRTEVDQDWLEVSLVLDFVSHYCPFASSHHNPHNLFSSDFASIALILFNFCSCSVPVGELDVWKDCGIFPTSSKCVLAWKRLPTFQACGHILGYLITLSCNNGTAVLVNVSTAEPRDQLVCDEVQCYFTSSLKDVSSANVSAYNAHGTTRPSYLAMPRPGIKKDERAFHIKIDPEHLNVSWDLPSQPSDNLKEYVVQYKQAGRSPGQEFDWVKLNKSQTTAFFIGLFELKNTVCPLLSLCYCDKAPDPRNSHIFRDMEYQVRDRSSNRTSLSSLRGTLISEWSLQSFCHSMNDSVAWICIPTNEPHPKISLLEIGVIQSPLEKTSDSDRLTAPIVRDRSSQMDSQDDVTEESHGTDQKRGREAYSKMVDSDEERSLSSSEEEQCTSGYEKHFMPTVSEILEVSSCLNVD</sequence>
<protein>
    <recommendedName>
        <fullName evidence="14">Interleukin 12 receptor, beta 2a</fullName>
    </recommendedName>
</protein>
<dbReference type="AlphaFoldDB" id="A0A3Q3VXW2"/>
<keyword evidence="6" id="KW-1133">Transmembrane helix</keyword>
<keyword evidence="4 11" id="KW-0732">Signal</keyword>
<dbReference type="Proteomes" id="UP000261620">
    <property type="component" value="Unplaced"/>
</dbReference>
<evidence type="ECO:0000256" key="8">
    <source>
        <dbReference type="ARBA" id="ARBA00023170"/>
    </source>
</evidence>
<evidence type="ECO:0000256" key="7">
    <source>
        <dbReference type="ARBA" id="ARBA00023136"/>
    </source>
</evidence>
<feature type="chain" id="PRO_5018620877" description="Interleukin 12 receptor, beta 2a" evidence="11">
    <location>
        <begin position="16"/>
        <end position="546"/>
    </location>
</feature>
<evidence type="ECO:0000256" key="3">
    <source>
        <dbReference type="ARBA" id="ARBA00022692"/>
    </source>
</evidence>
<keyword evidence="13" id="KW-1185">Reference proteome</keyword>
<dbReference type="GO" id="GO:0005886">
    <property type="term" value="C:plasma membrane"/>
    <property type="evidence" value="ECO:0007669"/>
    <property type="project" value="UniProtKB-ARBA"/>
</dbReference>
<dbReference type="InterPro" id="IPR052672">
    <property type="entry name" value="Type1_Cytokine_Rcpt_Type2"/>
</dbReference>
<dbReference type="PANTHER" id="PTHR48423">
    <property type="entry name" value="INTERLEUKIN-27 RECEPTOR SUBUNIT ALPHA"/>
    <property type="match status" value="1"/>
</dbReference>
<proteinExistence type="inferred from homology"/>
<name>A0A3Q3VXW2_MOLML</name>
<accession>A0A3Q3VXW2</accession>
<comment type="subcellular location">
    <subcellularLocation>
        <location evidence="1">Membrane</location>
        <topology evidence="1">Single-pass type I membrane protein</topology>
    </subcellularLocation>
</comment>
<dbReference type="STRING" id="94237.ENSMMOP00000006488"/>
<comment type="similarity">
    <text evidence="2">Belongs to the type I cytokine receptor family. Type 2 subfamily.</text>
</comment>
<dbReference type="Gene3D" id="2.60.40.10">
    <property type="entry name" value="Immunoglobulins"/>
    <property type="match status" value="3"/>
</dbReference>
<organism evidence="12 13">
    <name type="scientific">Mola mola</name>
    <name type="common">Ocean sunfish</name>
    <name type="synonym">Tetraodon mola</name>
    <dbReference type="NCBI Taxonomy" id="94237"/>
    <lineage>
        <taxon>Eukaryota</taxon>
        <taxon>Metazoa</taxon>
        <taxon>Chordata</taxon>
        <taxon>Craniata</taxon>
        <taxon>Vertebrata</taxon>
        <taxon>Euteleostomi</taxon>
        <taxon>Actinopterygii</taxon>
        <taxon>Neopterygii</taxon>
        <taxon>Teleostei</taxon>
        <taxon>Neoteleostei</taxon>
        <taxon>Acanthomorphata</taxon>
        <taxon>Eupercaria</taxon>
        <taxon>Tetraodontiformes</taxon>
        <taxon>Molidae</taxon>
        <taxon>Mola</taxon>
    </lineage>
</organism>
<dbReference type="PANTHER" id="PTHR48423:SF1">
    <property type="entry name" value="INTERLEUKIN-27 RECEPTOR SUBUNIT ALPHA"/>
    <property type="match status" value="1"/>
</dbReference>
<dbReference type="CDD" id="cd00063">
    <property type="entry name" value="FN3"/>
    <property type="match status" value="1"/>
</dbReference>
<evidence type="ECO:0000256" key="6">
    <source>
        <dbReference type="ARBA" id="ARBA00022989"/>
    </source>
</evidence>
<keyword evidence="3" id="KW-0812">Transmembrane</keyword>
<keyword evidence="5" id="KW-0677">Repeat</keyword>
<evidence type="ECO:0000256" key="10">
    <source>
        <dbReference type="SAM" id="MobiDB-lite"/>
    </source>
</evidence>
<keyword evidence="9" id="KW-0325">Glycoprotein</keyword>
<evidence type="ECO:0000256" key="9">
    <source>
        <dbReference type="ARBA" id="ARBA00023180"/>
    </source>
</evidence>
<evidence type="ECO:0000256" key="5">
    <source>
        <dbReference type="ARBA" id="ARBA00022737"/>
    </source>
</evidence>
<keyword evidence="8" id="KW-0675">Receptor</keyword>
<dbReference type="InterPro" id="IPR003961">
    <property type="entry name" value="FN3_dom"/>
</dbReference>
<feature type="signal peptide" evidence="11">
    <location>
        <begin position="1"/>
        <end position="15"/>
    </location>
</feature>
<evidence type="ECO:0008006" key="14">
    <source>
        <dbReference type="Google" id="ProtNLM"/>
    </source>
</evidence>